<evidence type="ECO:0000313" key="1">
    <source>
        <dbReference type="EMBL" id="KAJ8424916.1"/>
    </source>
</evidence>
<evidence type="ECO:0000313" key="2">
    <source>
        <dbReference type="Proteomes" id="UP001153076"/>
    </source>
</evidence>
<dbReference type="AlphaFoldDB" id="A0A9Q1GQ93"/>
<gene>
    <name evidence="1" type="ORF">Cgig2_027312</name>
</gene>
<organism evidence="1 2">
    <name type="scientific">Carnegiea gigantea</name>
    <dbReference type="NCBI Taxonomy" id="171969"/>
    <lineage>
        <taxon>Eukaryota</taxon>
        <taxon>Viridiplantae</taxon>
        <taxon>Streptophyta</taxon>
        <taxon>Embryophyta</taxon>
        <taxon>Tracheophyta</taxon>
        <taxon>Spermatophyta</taxon>
        <taxon>Magnoliopsida</taxon>
        <taxon>eudicotyledons</taxon>
        <taxon>Gunneridae</taxon>
        <taxon>Pentapetalae</taxon>
        <taxon>Caryophyllales</taxon>
        <taxon>Cactineae</taxon>
        <taxon>Cactaceae</taxon>
        <taxon>Cactoideae</taxon>
        <taxon>Echinocereeae</taxon>
        <taxon>Carnegiea</taxon>
    </lineage>
</organism>
<sequence length="201" mass="22462">MVTSLATSLVTSFACQIQQKSSDADMFEPKLDVSNIWRGILENSKYLKQGIGNEQALQDIPLIFKTAVSKNFGIIVLVWKWNLFKNVLPREVVMKIVTYELTQGEEHKDQLVCHGALHGRFSFKSAISIVRVDLQEEINLNEFFSSPPKAWLVTNLGASSTTPQTGLLSLPQQHGGFESGETRDALTILSFNNHNDRLPSN</sequence>
<name>A0A9Q1GQ93_9CARY</name>
<comment type="caution">
    <text evidence="1">The sequence shown here is derived from an EMBL/GenBank/DDBJ whole genome shotgun (WGS) entry which is preliminary data.</text>
</comment>
<dbReference type="Proteomes" id="UP001153076">
    <property type="component" value="Unassembled WGS sequence"/>
</dbReference>
<accession>A0A9Q1GQ93</accession>
<keyword evidence="2" id="KW-1185">Reference proteome</keyword>
<dbReference type="EMBL" id="JAKOGI010001582">
    <property type="protein sequence ID" value="KAJ8424916.1"/>
    <property type="molecule type" value="Genomic_DNA"/>
</dbReference>
<proteinExistence type="predicted"/>
<protein>
    <submittedName>
        <fullName evidence="1">Uncharacterized protein</fullName>
    </submittedName>
</protein>
<reference evidence="1" key="1">
    <citation type="submission" date="2022-04" db="EMBL/GenBank/DDBJ databases">
        <title>Carnegiea gigantea Genome sequencing and assembly v2.</title>
        <authorList>
            <person name="Copetti D."/>
            <person name="Sanderson M.J."/>
            <person name="Burquez A."/>
            <person name="Wojciechowski M.F."/>
        </authorList>
    </citation>
    <scope>NUCLEOTIDE SEQUENCE</scope>
    <source>
        <strain evidence="1">SGP5-SGP5p</strain>
        <tissue evidence="1">Aerial part</tissue>
    </source>
</reference>